<keyword evidence="12" id="KW-1185">Reference proteome</keyword>
<dbReference type="PATRIC" id="fig|1121405.3.peg.3538"/>
<dbReference type="STRING" id="897.B2D07_16660"/>
<feature type="domain" description="Polymerase nucleotidyl transferase" evidence="10">
    <location>
        <begin position="10"/>
        <end position="92"/>
    </location>
</feature>
<dbReference type="PANTHER" id="PTHR33571:SF14">
    <property type="entry name" value="PROTEIN ADENYLYLTRANSFERASE MJ0435-RELATED"/>
    <property type="match status" value="1"/>
</dbReference>
<dbReference type="InterPro" id="IPR002934">
    <property type="entry name" value="Polymerase_NTP_transf_dom"/>
</dbReference>
<evidence type="ECO:0000256" key="5">
    <source>
        <dbReference type="ARBA" id="ARBA00022723"/>
    </source>
</evidence>
<dbReference type="eggNOG" id="COG1669">
    <property type="taxonomic scope" value="Bacteria"/>
</dbReference>
<keyword evidence="8" id="KW-0460">Magnesium</keyword>
<dbReference type="Proteomes" id="UP000014977">
    <property type="component" value="Unassembled WGS sequence"/>
</dbReference>
<keyword evidence="3" id="KW-0808">Transferase</keyword>
<keyword evidence="5" id="KW-0479">Metal-binding</keyword>
<keyword evidence="6" id="KW-0547">Nucleotide-binding</keyword>
<keyword evidence="2" id="KW-1277">Toxin-antitoxin system</keyword>
<evidence type="ECO:0000313" key="12">
    <source>
        <dbReference type="Proteomes" id="UP000014977"/>
    </source>
</evidence>
<evidence type="ECO:0000256" key="4">
    <source>
        <dbReference type="ARBA" id="ARBA00022695"/>
    </source>
</evidence>
<dbReference type="InterPro" id="IPR052038">
    <property type="entry name" value="Type-VII_TA_antitoxin"/>
</dbReference>
<organism evidence="11 12">
    <name type="scientific">Desulfococcus multivorans DSM 2059</name>
    <dbReference type="NCBI Taxonomy" id="1121405"/>
    <lineage>
        <taxon>Bacteria</taxon>
        <taxon>Pseudomonadati</taxon>
        <taxon>Thermodesulfobacteriota</taxon>
        <taxon>Desulfobacteria</taxon>
        <taxon>Desulfobacterales</taxon>
        <taxon>Desulfococcaceae</taxon>
        <taxon>Desulfococcus</taxon>
    </lineage>
</organism>
<evidence type="ECO:0000256" key="1">
    <source>
        <dbReference type="ARBA" id="ARBA00001946"/>
    </source>
</evidence>
<comment type="cofactor">
    <cofactor evidence="1">
        <name>Mg(2+)</name>
        <dbReference type="ChEBI" id="CHEBI:18420"/>
    </cofactor>
</comment>
<dbReference type="GO" id="GO:0005524">
    <property type="term" value="F:ATP binding"/>
    <property type="evidence" value="ECO:0007669"/>
    <property type="project" value="UniProtKB-KW"/>
</dbReference>
<comment type="caution">
    <text evidence="11">The sequence shown here is derived from an EMBL/GenBank/DDBJ whole genome shotgun (WGS) entry which is preliminary data.</text>
</comment>
<evidence type="ECO:0000256" key="9">
    <source>
        <dbReference type="ARBA" id="ARBA00038276"/>
    </source>
</evidence>
<dbReference type="GO" id="GO:0046872">
    <property type="term" value="F:metal ion binding"/>
    <property type="evidence" value="ECO:0007669"/>
    <property type="project" value="UniProtKB-KW"/>
</dbReference>
<evidence type="ECO:0000313" key="11">
    <source>
        <dbReference type="EMBL" id="EPR36090.1"/>
    </source>
</evidence>
<keyword evidence="4" id="KW-0548">Nucleotidyltransferase</keyword>
<keyword evidence="7" id="KW-0067">ATP-binding</keyword>
<evidence type="ECO:0000256" key="3">
    <source>
        <dbReference type="ARBA" id="ARBA00022679"/>
    </source>
</evidence>
<evidence type="ECO:0000256" key="2">
    <source>
        <dbReference type="ARBA" id="ARBA00022649"/>
    </source>
</evidence>
<dbReference type="AlphaFoldDB" id="S7THI5"/>
<dbReference type="RefSeq" id="WP_020877906.1">
    <property type="nucleotide sequence ID" value="NZ_ATHJ01000105.1"/>
</dbReference>
<dbReference type="PANTHER" id="PTHR33571">
    <property type="entry name" value="SSL8005 PROTEIN"/>
    <property type="match status" value="1"/>
</dbReference>
<dbReference type="Pfam" id="PF01909">
    <property type="entry name" value="NTP_transf_2"/>
    <property type="match status" value="1"/>
</dbReference>
<dbReference type="OrthoDB" id="5422227at2"/>
<sequence length="101" mass="11576">MITKEIIFQRILDEQKQLSLYGVKNIGLFGSFVRGDQTPMSDIDILVEFMPDRHTFDNFMEVAFLLEKILGRKVELITPEALSPYIGPHILKEVERVPIAA</sequence>
<evidence type="ECO:0000256" key="7">
    <source>
        <dbReference type="ARBA" id="ARBA00022840"/>
    </source>
</evidence>
<name>S7THI5_DESML</name>
<evidence type="ECO:0000256" key="8">
    <source>
        <dbReference type="ARBA" id="ARBA00022842"/>
    </source>
</evidence>
<dbReference type="CDD" id="cd05403">
    <property type="entry name" value="NT_KNTase_like"/>
    <property type="match status" value="1"/>
</dbReference>
<dbReference type="EMBL" id="ATHJ01000105">
    <property type="protein sequence ID" value="EPR36090.1"/>
    <property type="molecule type" value="Genomic_DNA"/>
</dbReference>
<reference evidence="11 12" key="1">
    <citation type="journal article" date="2013" name="Genome Announc.">
        <title>Draft genome sequences for three mercury-methylating, sulfate-reducing bacteria.</title>
        <authorList>
            <person name="Brown S.D."/>
            <person name="Hurt R.A.Jr."/>
            <person name="Gilmour C.C."/>
            <person name="Elias D.A."/>
        </authorList>
    </citation>
    <scope>NUCLEOTIDE SEQUENCE [LARGE SCALE GENOMIC DNA]</scope>
    <source>
        <strain evidence="11 12">DSM 2059</strain>
    </source>
</reference>
<accession>S7THI5</accession>
<protein>
    <submittedName>
        <fullName evidence="11">DNA polymerase beta domain protein region</fullName>
    </submittedName>
</protein>
<evidence type="ECO:0000259" key="10">
    <source>
        <dbReference type="Pfam" id="PF01909"/>
    </source>
</evidence>
<dbReference type="Gene3D" id="3.30.460.10">
    <property type="entry name" value="Beta Polymerase, domain 2"/>
    <property type="match status" value="1"/>
</dbReference>
<gene>
    <name evidence="11" type="ORF">dsmv_0795</name>
</gene>
<dbReference type="GO" id="GO:0016779">
    <property type="term" value="F:nucleotidyltransferase activity"/>
    <property type="evidence" value="ECO:0007669"/>
    <property type="project" value="UniProtKB-KW"/>
</dbReference>
<proteinExistence type="inferred from homology"/>
<dbReference type="SUPFAM" id="SSF81301">
    <property type="entry name" value="Nucleotidyltransferase"/>
    <property type="match status" value="1"/>
</dbReference>
<dbReference type="InterPro" id="IPR043519">
    <property type="entry name" value="NT_sf"/>
</dbReference>
<evidence type="ECO:0000256" key="6">
    <source>
        <dbReference type="ARBA" id="ARBA00022741"/>
    </source>
</evidence>
<comment type="similarity">
    <text evidence="9">Belongs to the MntA antitoxin family.</text>
</comment>